<evidence type="ECO:0000313" key="2">
    <source>
        <dbReference type="Proteomes" id="UP000012089"/>
    </source>
</evidence>
<reference evidence="1 2" key="1">
    <citation type="submission" date="2013-01" db="EMBL/GenBank/DDBJ databases">
        <authorList>
            <person name="Harkins D.M."/>
            <person name="Durkin A.S."/>
            <person name="Brinkac L.M."/>
            <person name="Haft D.H."/>
            <person name="Selengut J.D."/>
            <person name="Sanka R."/>
            <person name="DePew J."/>
            <person name="Purushe J."/>
            <person name="Tulsiani S.M."/>
            <person name="Graham G.C."/>
            <person name="Burns M.-A."/>
            <person name="Dohnt M.F."/>
            <person name="Smythe L.D."/>
            <person name="McKay D.B."/>
            <person name="Craig S.B."/>
            <person name="Vinetz J.M."/>
            <person name="Sutton G.G."/>
            <person name="Nierman W.C."/>
            <person name="Fouts D.E."/>
        </authorList>
    </citation>
    <scope>NUCLEOTIDE SEQUENCE [LARGE SCALE GENOMIC DNA]</scope>
    <source>
        <strain evidence="1 2">LT2156</strain>
    </source>
</reference>
<name>M6HHA5_LEPIR</name>
<sequence>MNELLFKEIPKKAISIRQPWATLITTGLLTRIEDQSSVWEKKESNKE</sequence>
<gene>
    <name evidence="1" type="ORF">LEP1GSC158_0632</name>
</gene>
<accession>M6HHA5</accession>
<dbReference type="EMBL" id="AFMF02000036">
    <property type="protein sequence ID" value="EMM94284.1"/>
    <property type="molecule type" value="Genomic_DNA"/>
</dbReference>
<protein>
    <submittedName>
        <fullName evidence="1">Uncharacterized protein</fullName>
    </submittedName>
</protein>
<dbReference type="AlphaFoldDB" id="M6HHA5"/>
<dbReference type="Proteomes" id="UP000012089">
    <property type="component" value="Unassembled WGS sequence"/>
</dbReference>
<evidence type="ECO:0000313" key="1">
    <source>
        <dbReference type="EMBL" id="EMM94284.1"/>
    </source>
</evidence>
<organism evidence="1 2">
    <name type="scientific">Leptospira interrogans serovar Zanoni str. LT2156</name>
    <dbReference type="NCBI Taxonomy" id="1001601"/>
    <lineage>
        <taxon>Bacteria</taxon>
        <taxon>Pseudomonadati</taxon>
        <taxon>Spirochaetota</taxon>
        <taxon>Spirochaetia</taxon>
        <taxon>Leptospirales</taxon>
        <taxon>Leptospiraceae</taxon>
        <taxon>Leptospira</taxon>
    </lineage>
</organism>
<comment type="caution">
    <text evidence="1">The sequence shown here is derived from an EMBL/GenBank/DDBJ whole genome shotgun (WGS) entry which is preliminary data.</text>
</comment>
<proteinExistence type="predicted"/>